<gene>
    <name evidence="2" type="ORF">LTRI10_LOCUS12610</name>
</gene>
<dbReference type="AlphaFoldDB" id="A0AAV2DAQ8"/>
<dbReference type="EMBL" id="OZ034815">
    <property type="protein sequence ID" value="CAL1370487.1"/>
    <property type="molecule type" value="Genomic_DNA"/>
</dbReference>
<feature type="region of interest" description="Disordered" evidence="1">
    <location>
        <begin position="226"/>
        <end position="299"/>
    </location>
</feature>
<evidence type="ECO:0000313" key="2">
    <source>
        <dbReference type="EMBL" id="CAL1370487.1"/>
    </source>
</evidence>
<proteinExistence type="predicted"/>
<reference evidence="2 3" key="1">
    <citation type="submission" date="2024-04" db="EMBL/GenBank/DDBJ databases">
        <authorList>
            <person name="Fracassetti M."/>
        </authorList>
    </citation>
    <scope>NUCLEOTIDE SEQUENCE [LARGE SCALE GENOMIC DNA]</scope>
</reference>
<evidence type="ECO:0000256" key="1">
    <source>
        <dbReference type="SAM" id="MobiDB-lite"/>
    </source>
</evidence>
<feature type="compositionally biased region" description="Basic and acidic residues" evidence="1">
    <location>
        <begin position="262"/>
        <end position="277"/>
    </location>
</feature>
<name>A0AAV2DAQ8_9ROSI</name>
<dbReference type="Proteomes" id="UP001497516">
    <property type="component" value="Chromosome 2"/>
</dbReference>
<keyword evidence="3" id="KW-1185">Reference proteome</keyword>
<feature type="compositionally biased region" description="Basic and acidic residues" evidence="1">
    <location>
        <begin position="118"/>
        <end position="128"/>
    </location>
</feature>
<feature type="compositionally biased region" description="Polar residues" evidence="1">
    <location>
        <begin position="12"/>
        <end position="21"/>
    </location>
</feature>
<protein>
    <submittedName>
        <fullName evidence="2">Uncharacterized protein</fullName>
    </submittedName>
</protein>
<accession>A0AAV2DAQ8</accession>
<evidence type="ECO:0000313" key="3">
    <source>
        <dbReference type="Proteomes" id="UP001497516"/>
    </source>
</evidence>
<feature type="compositionally biased region" description="Low complexity" evidence="1">
    <location>
        <begin position="251"/>
        <end position="261"/>
    </location>
</feature>
<sequence length="319" mass="34257">MEPTKEEATDPPSGQGNSSTPGGKMKKRKPVEVEPPSEFEAEMKMQRAGNETVGERNKEAVLVAGDEAACEIETEDERKVVGSGLPSCRLGNAPPSKDGRKEVATPPPAGAATSPKQVDSDATVKEEELGVSPNAAKDSPNPALPPPRKLPDEQSSLTMALNVDEREEAELVSSLQMEHPSTKTKGRAADLAKASRSTERKPAKKMAMKMDFDATRSSCACRVTPPELESPWEGEMKQRAAVDSDWPLGCPRMNSSPPRRSSQPEKEAVGSPREKLAPKNSPEGGEGGGQRRLFPLLDRAGDIEEEGVFGWRGSLPQEP</sequence>
<feature type="region of interest" description="Disordered" evidence="1">
    <location>
        <begin position="1"/>
        <end position="207"/>
    </location>
</feature>
<organism evidence="2 3">
    <name type="scientific">Linum trigynum</name>
    <dbReference type="NCBI Taxonomy" id="586398"/>
    <lineage>
        <taxon>Eukaryota</taxon>
        <taxon>Viridiplantae</taxon>
        <taxon>Streptophyta</taxon>
        <taxon>Embryophyta</taxon>
        <taxon>Tracheophyta</taxon>
        <taxon>Spermatophyta</taxon>
        <taxon>Magnoliopsida</taxon>
        <taxon>eudicotyledons</taxon>
        <taxon>Gunneridae</taxon>
        <taxon>Pentapetalae</taxon>
        <taxon>rosids</taxon>
        <taxon>fabids</taxon>
        <taxon>Malpighiales</taxon>
        <taxon>Linaceae</taxon>
        <taxon>Linum</taxon>
    </lineage>
</organism>